<feature type="transmembrane region" description="Helical" evidence="1">
    <location>
        <begin position="358"/>
        <end position="378"/>
    </location>
</feature>
<evidence type="ECO:0000256" key="1">
    <source>
        <dbReference type="SAM" id="Phobius"/>
    </source>
</evidence>
<dbReference type="Pfam" id="PF11204">
    <property type="entry name" value="DUF2985"/>
    <property type="match status" value="1"/>
</dbReference>
<sequence length="398" mass="44221">MAEASSSPSAPGSSNGIVSRVRGASISLINANPQLGMWQATGCAIAQAPNLTELRDAGSGGDNIAFNAQGHSARIAVHDVDGGLALVRTNSRRPTFTTPNFDKDAAQEPAIIQEVDESVPEIAEASSSQQQAHWNLREKHQHLRQRRHSLYDKHKGDAKEKWGPTILNGLKAFWKFFKTPSGFLITLYGLNIVAWGAMLFFLLLKAAPAMNHPSADDNSSPRKIWLEICSQILNALFCVTGFGLAPWRFRDLYNFERAVHFKNRAAMLKLAEQNKSWFRPPAWATKGESETSETAESIEIARPSIVRSSTFTGKRAPPTALWKLGFTIWMMVLNTLIQVVLCYYMWAYNRINRPTWATGTFIALGCAVGMFAGLMSWWEGRKVKKIEGPQVEIVKEEV</sequence>
<keyword evidence="1" id="KW-1133">Transmembrane helix</keyword>
<feature type="transmembrane region" description="Helical" evidence="1">
    <location>
        <begin position="224"/>
        <end position="247"/>
    </location>
</feature>
<evidence type="ECO:0000313" key="3">
    <source>
        <dbReference type="Proteomes" id="UP000717696"/>
    </source>
</evidence>
<feature type="transmembrane region" description="Helical" evidence="1">
    <location>
        <begin position="183"/>
        <end position="204"/>
    </location>
</feature>
<gene>
    <name evidence="2" type="ORF">B0J13DRAFT_562638</name>
</gene>
<dbReference type="AlphaFoldDB" id="A0A9P9E684"/>
<comment type="caution">
    <text evidence="2">The sequence shown here is derived from an EMBL/GenBank/DDBJ whole genome shotgun (WGS) entry which is preliminary data.</text>
</comment>
<proteinExistence type="predicted"/>
<keyword evidence="3" id="KW-1185">Reference proteome</keyword>
<evidence type="ECO:0000313" key="2">
    <source>
        <dbReference type="EMBL" id="KAH7131451.1"/>
    </source>
</evidence>
<keyword evidence="1" id="KW-0472">Membrane</keyword>
<dbReference type="PANTHER" id="PTHR35872:SF1">
    <property type="entry name" value="ALPHA-L-RHAMNOSIDASE C"/>
    <property type="match status" value="1"/>
</dbReference>
<protein>
    <submittedName>
        <fullName evidence="2">Uncharacterized protein</fullName>
    </submittedName>
</protein>
<feature type="transmembrane region" description="Helical" evidence="1">
    <location>
        <begin position="324"/>
        <end position="346"/>
    </location>
</feature>
<dbReference type="EMBL" id="JAGMUU010000019">
    <property type="protein sequence ID" value="KAH7131451.1"/>
    <property type="molecule type" value="Genomic_DNA"/>
</dbReference>
<dbReference type="PANTHER" id="PTHR35872">
    <property type="entry name" value="INTEGRAL MEMBRANE PROTEIN (AFU_ORTHOLOGUE AFUA_5G07110)"/>
    <property type="match status" value="1"/>
</dbReference>
<dbReference type="Proteomes" id="UP000717696">
    <property type="component" value="Unassembled WGS sequence"/>
</dbReference>
<name>A0A9P9E684_9HYPO</name>
<organism evidence="2 3">
    <name type="scientific">Dactylonectria estremocensis</name>
    <dbReference type="NCBI Taxonomy" id="1079267"/>
    <lineage>
        <taxon>Eukaryota</taxon>
        <taxon>Fungi</taxon>
        <taxon>Dikarya</taxon>
        <taxon>Ascomycota</taxon>
        <taxon>Pezizomycotina</taxon>
        <taxon>Sordariomycetes</taxon>
        <taxon>Hypocreomycetidae</taxon>
        <taxon>Hypocreales</taxon>
        <taxon>Nectriaceae</taxon>
        <taxon>Dactylonectria</taxon>
    </lineage>
</organism>
<accession>A0A9P9E684</accession>
<keyword evidence="1" id="KW-0812">Transmembrane</keyword>
<reference evidence="2" key="1">
    <citation type="journal article" date="2021" name="Nat. Commun.">
        <title>Genetic determinants of endophytism in the Arabidopsis root mycobiome.</title>
        <authorList>
            <person name="Mesny F."/>
            <person name="Miyauchi S."/>
            <person name="Thiergart T."/>
            <person name="Pickel B."/>
            <person name="Atanasova L."/>
            <person name="Karlsson M."/>
            <person name="Huettel B."/>
            <person name="Barry K.W."/>
            <person name="Haridas S."/>
            <person name="Chen C."/>
            <person name="Bauer D."/>
            <person name="Andreopoulos W."/>
            <person name="Pangilinan J."/>
            <person name="LaButti K."/>
            <person name="Riley R."/>
            <person name="Lipzen A."/>
            <person name="Clum A."/>
            <person name="Drula E."/>
            <person name="Henrissat B."/>
            <person name="Kohler A."/>
            <person name="Grigoriev I.V."/>
            <person name="Martin F.M."/>
            <person name="Hacquard S."/>
        </authorList>
    </citation>
    <scope>NUCLEOTIDE SEQUENCE</scope>
    <source>
        <strain evidence="2">MPI-CAGE-AT-0021</strain>
    </source>
</reference>
<dbReference type="InterPro" id="IPR021369">
    <property type="entry name" value="DUF2985"/>
</dbReference>
<dbReference type="OrthoDB" id="6407410at2759"/>